<dbReference type="InterPro" id="IPR000169">
    <property type="entry name" value="Pept_cys_AS"/>
</dbReference>
<dbReference type="PROSITE" id="PS50203">
    <property type="entry name" value="CALPAIN_CAT"/>
    <property type="match status" value="1"/>
</dbReference>
<evidence type="ECO:0000256" key="3">
    <source>
        <dbReference type="ARBA" id="ARBA00022801"/>
    </source>
</evidence>
<keyword evidence="10" id="KW-1185">Reference proteome</keyword>
<dbReference type="KEGG" id="bcom:BAUCODRAFT_30166"/>
<keyword evidence="2 6" id="KW-0645">Protease</keyword>
<dbReference type="AlphaFoldDB" id="M2NKT7"/>
<organism evidence="9 10">
    <name type="scientific">Baudoinia panamericana (strain UAMH 10762)</name>
    <name type="common">Angels' share fungus</name>
    <name type="synonym">Baudoinia compniacensis (strain UAMH 10762)</name>
    <dbReference type="NCBI Taxonomy" id="717646"/>
    <lineage>
        <taxon>Eukaryota</taxon>
        <taxon>Fungi</taxon>
        <taxon>Dikarya</taxon>
        <taxon>Ascomycota</taxon>
        <taxon>Pezizomycotina</taxon>
        <taxon>Dothideomycetes</taxon>
        <taxon>Dothideomycetidae</taxon>
        <taxon>Mycosphaerellales</taxon>
        <taxon>Teratosphaeriaceae</taxon>
        <taxon>Baudoinia</taxon>
    </lineage>
</organism>
<dbReference type="HOGENOM" id="CLU_006072_1_2_1"/>
<dbReference type="Pfam" id="PF00648">
    <property type="entry name" value="Peptidase_C2"/>
    <property type="match status" value="2"/>
</dbReference>
<protein>
    <recommendedName>
        <fullName evidence="8">Calpain catalytic domain-containing protein</fullName>
    </recommendedName>
</protein>
<dbReference type="PANTHER" id="PTHR10183">
    <property type="entry name" value="CALPAIN"/>
    <property type="match status" value="1"/>
</dbReference>
<sequence length="1052" mass="119026">MPSRPRSIGSRSDDEQSNAPPPPPPSNNRAFILGRLRPPPRPPTKDCQKPPQEVINDFWSGFKSAWPGKISSVLPDNYRAKRLRQRPDADEGSHNAVESYEEAARICRQKVDKIVKECRRVNQKYRDPHFDIEQDFYQATFPDCLRGLVAMKDDKKLEPKSVKRVNEIFENPRFYIAGPSANDVRQGRNGDCWLMSALGTISNSQGLIEKICVARNEEVGVYGFVFHRDGTWYSEVVDDKLYLMNEDFYDRQDRNRSDGIANWISVQNPKNVEKEYQKRFQTGSKALYFAQCSDPNETWLPLLEKAFAKAHGDYLAVEGGFVGEAIEDLTGGVTSELHATDILSREDFWENELSKVNRQFLFGCGQSRGFDGDRRGIQHRHAYSVMEAREVDGKRLVKLRNPWGNTEWKGAWSDGSEEWNSHWLDKLGHKFSDDGVFWISYEDLLDNYQHFDRTRLFDQSWQVTQQWISLSIPWSIDYHDTHFEFDIAEEGQVVVVLSQLDDRYFVGLEGQYTYTLSFRLHKKGDPDYLVRSPSSYDMYRSVSTEVVLQPGTYIVMMKVTGTFIPSKFKTEDVVRTMSHGRREKLLAIGLSYDLAHAKAQVVEHDKLVAERENEKRRAERKEKAKANRETIRKARKKHELIDKKRMQRVEAKRRAQEAERAKERKRDQREGDGADADDEAGETEVNRGSSTITDVVTSVSNSKTKQDATESVSDTEAEKTKANRDPSAEASTFEIKETPATPAYADGEQPPSNEPAKSRIGDDAPSPELLARTDSMARDEGRDILRPLAKPTKSVSIAPFPSEPPSRTQSWRTMPDSLGSLPRMQEPLPMREAPSRRSTGVCDPLAGMYGIPPAPPPSDWLPPPPQSNYLPERRNTFDANYGPPGIEFDDADFSWDSELDAPIHSDDEREAARKIARPDLIIIGEDDNDQFAGEPWNAVCVVGLRVYAKAENKIEVRVATASGQNTDGEGTNAEKDLDRDDPAVDLAEGTISDREQVQKDSLADTEPTPVATLGGGDTTQPDQVALSRVERTRGGDEPVPNQAEQRQVERDQ</sequence>
<evidence type="ECO:0000256" key="4">
    <source>
        <dbReference type="ARBA" id="ARBA00022807"/>
    </source>
</evidence>
<dbReference type="RefSeq" id="XP_007672957.1">
    <property type="nucleotide sequence ID" value="XM_007674767.1"/>
</dbReference>
<dbReference type="EMBL" id="KB445551">
    <property type="protein sequence ID" value="EMC99760.1"/>
    <property type="molecule type" value="Genomic_DNA"/>
</dbReference>
<dbReference type="InterPro" id="IPR022684">
    <property type="entry name" value="Calpain_cysteine_protease"/>
</dbReference>
<dbReference type="GO" id="GO:0004198">
    <property type="term" value="F:calcium-dependent cysteine-type endopeptidase activity"/>
    <property type="evidence" value="ECO:0007669"/>
    <property type="project" value="InterPro"/>
</dbReference>
<feature type="compositionally biased region" description="Pro residues" evidence="7">
    <location>
        <begin position="852"/>
        <end position="866"/>
    </location>
</feature>
<evidence type="ECO:0000256" key="7">
    <source>
        <dbReference type="SAM" id="MobiDB-lite"/>
    </source>
</evidence>
<feature type="region of interest" description="Disordered" evidence="7">
    <location>
        <begin position="1"/>
        <end position="51"/>
    </location>
</feature>
<feature type="region of interest" description="Disordered" evidence="7">
    <location>
        <begin position="958"/>
        <end position="1052"/>
    </location>
</feature>
<gene>
    <name evidence="9" type="ORF">BAUCODRAFT_30166</name>
</gene>
<feature type="compositionally biased region" description="Basic and acidic residues" evidence="7">
    <location>
        <begin position="972"/>
        <end position="982"/>
    </location>
</feature>
<feature type="active site" evidence="5 6">
    <location>
        <position position="192"/>
    </location>
</feature>
<comment type="similarity">
    <text evidence="1">Belongs to the peptidase C2 family.</text>
</comment>
<dbReference type="PROSITE" id="PS00139">
    <property type="entry name" value="THIOL_PROTEASE_CYS"/>
    <property type="match status" value="1"/>
</dbReference>
<keyword evidence="4 6" id="KW-0788">Thiol protease</keyword>
<evidence type="ECO:0000313" key="9">
    <source>
        <dbReference type="EMBL" id="EMC99760.1"/>
    </source>
</evidence>
<keyword evidence="3 6" id="KW-0378">Hydrolase</keyword>
<evidence type="ECO:0000256" key="1">
    <source>
        <dbReference type="ARBA" id="ARBA00007623"/>
    </source>
</evidence>
<dbReference type="GeneID" id="19111131"/>
<accession>M2NKT7</accession>
<evidence type="ECO:0000313" key="10">
    <source>
        <dbReference type="Proteomes" id="UP000011761"/>
    </source>
</evidence>
<dbReference type="GO" id="GO:0006508">
    <property type="term" value="P:proteolysis"/>
    <property type="evidence" value="ECO:0007669"/>
    <property type="project" value="UniProtKB-KW"/>
</dbReference>
<dbReference type="PRINTS" id="PR00704">
    <property type="entry name" value="CALPAIN"/>
</dbReference>
<dbReference type="OMA" id="NWERRRI"/>
<feature type="region of interest" description="Disordered" evidence="7">
    <location>
        <begin position="610"/>
        <end position="892"/>
    </location>
</feature>
<dbReference type="InterPro" id="IPR038765">
    <property type="entry name" value="Papain-like_cys_pep_sf"/>
</dbReference>
<dbReference type="PANTHER" id="PTHR10183:SF379">
    <property type="entry name" value="CALPAIN-5"/>
    <property type="match status" value="1"/>
</dbReference>
<evidence type="ECO:0000256" key="6">
    <source>
        <dbReference type="PROSITE-ProRule" id="PRU00239"/>
    </source>
</evidence>
<evidence type="ECO:0000259" key="8">
    <source>
        <dbReference type="PROSITE" id="PS50203"/>
    </source>
</evidence>
<dbReference type="OrthoDB" id="424753at2759"/>
<evidence type="ECO:0000256" key="2">
    <source>
        <dbReference type="ARBA" id="ARBA00022670"/>
    </source>
</evidence>
<evidence type="ECO:0000256" key="5">
    <source>
        <dbReference type="PIRSR" id="PIRSR622684-1"/>
    </source>
</evidence>
<feature type="active site" evidence="5 6">
    <location>
        <position position="401"/>
    </location>
</feature>
<feature type="compositionally biased region" description="Low complexity" evidence="7">
    <location>
        <begin position="689"/>
        <end position="702"/>
    </location>
</feature>
<feature type="compositionally biased region" description="Basic and acidic residues" evidence="7">
    <location>
        <begin position="610"/>
        <end position="632"/>
    </location>
</feature>
<dbReference type="STRING" id="717646.M2NKT7"/>
<dbReference type="Gene3D" id="3.90.70.10">
    <property type="entry name" value="Cysteine proteinases"/>
    <property type="match status" value="1"/>
</dbReference>
<reference evidence="9 10" key="1">
    <citation type="journal article" date="2012" name="PLoS Pathog.">
        <title>Diverse lifestyles and strategies of plant pathogenesis encoded in the genomes of eighteen Dothideomycetes fungi.</title>
        <authorList>
            <person name="Ohm R.A."/>
            <person name="Feau N."/>
            <person name="Henrissat B."/>
            <person name="Schoch C.L."/>
            <person name="Horwitz B.A."/>
            <person name="Barry K.W."/>
            <person name="Condon B.J."/>
            <person name="Copeland A.C."/>
            <person name="Dhillon B."/>
            <person name="Glaser F."/>
            <person name="Hesse C.N."/>
            <person name="Kosti I."/>
            <person name="LaButti K."/>
            <person name="Lindquist E.A."/>
            <person name="Lucas S."/>
            <person name="Salamov A.A."/>
            <person name="Bradshaw R.E."/>
            <person name="Ciuffetti L."/>
            <person name="Hamelin R.C."/>
            <person name="Kema G.H.J."/>
            <person name="Lawrence C."/>
            <person name="Scott J.A."/>
            <person name="Spatafora J.W."/>
            <person name="Turgeon B.G."/>
            <person name="de Wit P.J.G.M."/>
            <person name="Zhong S."/>
            <person name="Goodwin S.B."/>
            <person name="Grigoriev I.V."/>
        </authorList>
    </citation>
    <scope>NUCLEOTIDE SEQUENCE [LARGE SCALE GENOMIC DNA]</scope>
    <source>
        <strain evidence="9 10">UAMH 10762</strain>
    </source>
</reference>
<feature type="compositionally biased region" description="Basic and acidic residues" evidence="7">
    <location>
        <begin position="716"/>
        <end position="727"/>
    </location>
</feature>
<feature type="compositionally biased region" description="Basic and acidic residues" evidence="7">
    <location>
        <begin position="639"/>
        <end position="672"/>
    </location>
</feature>
<dbReference type="eggNOG" id="KOG0045">
    <property type="taxonomic scope" value="Eukaryota"/>
</dbReference>
<name>M2NKT7_BAUPA</name>
<dbReference type="SUPFAM" id="SSF54001">
    <property type="entry name" value="Cysteine proteinases"/>
    <property type="match status" value="1"/>
</dbReference>
<dbReference type="SMART" id="SM00230">
    <property type="entry name" value="CysPc"/>
    <property type="match status" value="1"/>
</dbReference>
<feature type="compositionally biased region" description="Basic and acidic residues" evidence="7">
    <location>
        <begin position="775"/>
        <end position="785"/>
    </location>
</feature>
<proteinExistence type="inferred from homology"/>
<feature type="domain" description="Calpain catalytic" evidence="8">
    <location>
        <begin position="135"/>
        <end position="457"/>
    </location>
</feature>
<feature type="compositionally biased region" description="Basic and acidic residues" evidence="7">
    <location>
        <begin position="991"/>
        <end position="1002"/>
    </location>
</feature>
<feature type="active site" evidence="5 6">
    <location>
        <position position="381"/>
    </location>
</feature>
<dbReference type="CDD" id="cd00044">
    <property type="entry name" value="CysPc"/>
    <property type="match status" value="1"/>
</dbReference>
<dbReference type="Proteomes" id="UP000011761">
    <property type="component" value="Unassembled WGS sequence"/>
</dbReference>
<dbReference type="InterPro" id="IPR001300">
    <property type="entry name" value="Peptidase_C2_calpain_cat"/>
</dbReference>
<feature type="compositionally biased region" description="Acidic residues" evidence="7">
    <location>
        <begin position="673"/>
        <end position="682"/>
    </location>
</feature>